<feature type="region of interest" description="Disordered" evidence="1">
    <location>
        <begin position="16"/>
        <end position="35"/>
    </location>
</feature>
<keyword evidence="2" id="KW-0547">Nucleotide-binding</keyword>
<keyword evidence="2" id="KW-0067">ATP-binding</keyword>
<keyword evidence="3" id="KW-1185">Reference proteome</keyword>
<dbReference type="EMBL" id="DF968478">
    <property type="protein sequence ID" value="GAP52783.1"/>
    <property type="molecule type" value="Genomic_DNA"/>
</dbReference>
<organism evidence="2 3">
    <name type="scientific">Streptomyces azureus</name>
    <dbReference type="NCBI Taxonomy" id="146537"/>
    <lineage>
        <taxon>Bacteria</taxon>
        <taxon>Bacillati</taxon>
        <taxon>Actinomycetota</taxon>
        <taxon>Actinomycetes</taxon>
        <taxon>Kitasatosporales</taxon>
        <taxon>Streptomycetaceae</taxon>
        <taxon>Streptomyces</taxon>
    </lineage>
</organism>
<name>A0A0K8PYH6_STRAJ</name>
<sequence>MSARIASRIELREMPSWTARSRSVGSRWPGSSRPSPITAFTGLHIPTRGTVRADGAALPFGDVQAAPKAGVGFVPRDRHDEGLVFGMSIGDNASATRRPAGPSPP</sequence>
<proteinExistence type="predicted"/>
<gene>
    <name evidence="2" type="ORF">SAZU_7662</name>
</gene>
<feature type="compositionally biased region" description="Low complexity" evidence="1">
    <location>
        <begin position="20"/>
        <end position="35"/>
    </location>
</feature>
<dbReference type="GO" id="GO:0005524">
    <property type="term" value="F:ATP binding"/>
    <property type="evidence" value="ECO:0007669"/>
    <property type="project" value="UniProtKB-KW"/>
</dbReference>
<dbReference type="Proteomes" id="UP000053859">
    <property type="component" value="Unassembled WGS sequence"/>
</dbReference>
<accession>A0A0K8PYH6</accession>
<reference evidence="2" key="1">
    <citation type="journal article" date="2015" name="Genome Announc.">
        <title>Draft Genome Sequence of Thiostrepton-Producing Streptomyces azureus ATCC 14921.</title>
        <authorList>
            <person name="Sakihara K."/>
            <person name="Maeda J."/>
            <person name="Tashiro K."/>
            <person name="Fujino Y."/>
            <person name="Kuhara S."/>
            <person name="Ohshima T."/>
            <person name="Ogata S."/>
            <person name="Doi K."/>
        </authorList>
    </citation>
    <scope>NUCLEOTIDE SEQUENCE [LARGE SCALE GENOMIC DNA]</scope>
    <source>
        <strain evidence="2">ATCC14921</strain>
    </source>
</reference>
<protein>
    <submittedName>
        <fullName evidence="2">Ribose import ATP-binding protein RbsA 2</fullName>
    </submittedName>
</protein>
<evidence type="ECO:0000313" key="3">
    <source>
        <dbReference type="Proteomes" id="UP000053859"/>
    </source>
</evidence>
<evidence type="ECO:0000256" key="1">
    <source>
        <dbReference type="SAM" id="MobiDB-lite"/>
    </source>
</evidence>
<dbReference type="AlphaFoldDB" id="A0A0K8PYH6"/>
<evidence type="ECO:0000313" key="2">
    <source>
        <dbReference type="EMBL" id="GAP52783.1"/>
    </source>
</evidence>